<comment type="similarity">
    <text evidence="1 7">Belongs to the UPF0758 family.</text>
</comment>
<reference evidence="9" key="1">
    <citation type="journal article" date="2021" name="PeerJ">
        <title>Extensive microbial diversity within the chicken gut microbiome revealed by metagenomics and culture.</title>
        <authorList>
            <person name="Gilroy R."/>
            <person name="Ravi A."/>
            <person name="Getino M."/>
            <person name="Pursley I."/>
            <person name="Horton D.L."/>
            <person name="Alikhan N.F."/>
            <person name="Baker D."/>
            <person name="Gharbi K."/>
            <person name="Hall N."/>
            <person name="Watson M."/>
            <person name="Adriaenssens E.M."/>
            <person name="Foster-Nyarko E."/>
            <person name="Jarju S."/>
            <person name="Secka A."/>
            <person name="Antonio M."/>
            <person name="Oren A."/>
            <person name="Chaudhuri R.R."/>
            <person name="La Ragione R."/>
            <person name="Hildebrand F."/>
            <person name="Pallen M.J."/>
        </authorList>
    </citation>
    <scope>NUCLEOTIDE SEQUENCE</scope>
    <source>
        <strain evidence="9">ChiHjej9B8-13557</strain>
    </source>
</reference>
<keyword evidence="6" id="KW-0482">Metalloprotease</keyword>
<keyword evidence="3" id="KW-0479">Metal-binding</keyword>
<dbReference type="NCBIfam" id="TIGR00608">
    <property type="entry name" value="radc"/>
    <property type="match status" value="1"/>
</dbReference>
<proteinExistence type="inferred from homology"/>
<keyword evidence="2" id="KW-0645">Protease</keyword>
<dbReference type="EMBL" id="DWXX01000098">
    <property type="protein sequence ID" value="HJB59146.1"/>
    <property type="molecule type" value="Genomic_DNA"/>
</dbReference>
<keyword evidence="5" id="KW-0862">Zinc</keyword>
<dbReference type="Pfam" id="PF04002">
    <property type="entry name" value="RadC"/>
    <property type="match status" value="1"/>
</dbReference>
<dbReference type="Proteomes" id="UP000824211">
    <property type="component" value="Unassembled WGS sequence"/>
</dbReference>
<evidence type="ECO:0000313" key="10">
    <source>
        <dbReference type="Proteomes" id="UP000824211"/>
    </source>
</evidence>
<dbReference type="InterPro" id="IPR037518">
    <property type="entry name" value="MPN"/>
</dbReference>
<evidence type="ECO:0000256" key="1">
    <source>
        <dbReference type="ARBA" id="ARBA00010243"/>
    </source>
</evidence>
<evidence type="ECO:0000256" key="6">
    <source>
        <dbReference type="ARBA" id="ARBA00023049"/>
    </source>
</evidence>
<dbReference type="InterPro" id="IPR046778">
    <property type="entry name" value="UPF0758_N"/>
</dbReference>
<dbReference type="CDD" id="cd08071">
    <property type="entry name" value="MPN_DUF2466"/>
    <property type="match status" value="1"/>
</dbReference>
<evidence type="ECO:0000256" key="3">
    <source>
        <dbReference type="ARBA" id="ARBA00022723"/>
    </source>
</evidence>
<dbReference type="PANTHER" id="PTHR30471">
    <property type="entry name" value="DNA REPAIR PROTEIN RADC"/>
    <property type="match status" value="1"/>
</dbReference>
<dbReference type="GO" id="GO:0006508">
    <property type="term" value="P:proteolysis"/>
    <property type="evidence" value="ECO:0007669"/>
    <property type="project" value="UniProtKB-KW"/>
</dbReference>
<dbReference type="GO" id="GO:0008237">
    <property type="term" value="F:metallopeptidase activity"/>
    <property type="evidence" value="ECO:0007669"/>
    <property type="project" value="UniProtKB-KW"/>
</dbReference>
<dbReference type="InterPro" id="IPR025657">
    <property type="entry name" value="RadC_JAB"/>
</dbReference>
<dbReference type="InterPro" id="IPR020891">
    <property type="entry name" value="UPF0758_CS"/>
</dbReference>
<dbReference type="PROSITE" id="PS50249">
    <property type="entry name" value="MPN"/>
    <property type="match status" value="1"/>
</dbReference>
<evidence type="ECO:0000256" key="4">
    <source>
        <dbReference type="ARBA" id="ARBA00022801"/>
    </source>
</evidence>
<dbReference type="Pfam" id="PF20582">
    <property type="entry name" value="UPF0758_N"/>
    <property type="match status" value="1"/>
</dbReference>
<evidence type="ECO:0000259" key="8">
    <source>
        <dbReference type="PROSITE" id="PS50249"/>
    </source>
</evidence>
<dbReference type="InterPro" id="IPR010994">
    <property type="entry name" value="RuvA_2-like"/>
</dbReference>
<sequence length="246" mass="27617">MAGKKQPHAGHRQRMHQRVEKYGFESLAEHEMLEYLLYFTNAQRDTNPIAHALLDRFGDLAGVLEASEEELCRVEGVGPASARLLHLLPQVSACYHASRVRDRRKLQTTEQIGQYMMDRFRGATEEKALLVCLDGSRRIVGAVWLAAGGREQVELPVRAAIAQAVRFKARSAVLAHNHPSGNILPSREDIQATAELARGMYLIGARLLDHIIVTDTEYLSMRQRSEVPDGEISPLRIFELRGPEET</sequence>
<dbReference type="InterPro" id="IPR001405">
    <property type="entry name" value="UPF0758"/>
</dbReference>
<dbReference type="GO" id="GO:0046872">
    <property type="term" value="F:metal ion binding"/>
    <property type="evidence" value="ECO:0007669"/>
    <property type="project" value="UniProtKB-KW"/>
</dbReference>
<comment type="caution">
    <text evidence="9">The sequence shown here is derived from an EMBL/GenBank/DDBJ whole genome shotgun (WGS) entry which is preliminary data.</text>
</comment>
<evidence type="ECO:0000256" key="5">
    <source>
        <dbReference type="ARBA" id="ARBA00022833"/>
    </source>
</evidence>
<dbReference type="Gene3D" id="1.10.150.20">
    <property type="entry name" value="5' to 3' exonuclease, C-terminal subdomain"/>
    <property type="match status" value="1"/>
</dbReference>
<accession>A0A9D2S7U0</accession>
<feature type="domain" description="MPN" evidence="8">
    <location>
        <begin position="105"/>
        <end position="227"/>
    </location>
</feature>
<protein>
    <submittedName>
        <fullName evidence="9">DNA repair protein RadC</fullName>
    </submittedName>
</protein>
<reference evidence="9" key="2">
    <citation type="submission" date="2021-04" db="EMBL/GenBank/DDBJ databases">
        <authorList>
            <person name="Gilroy R."/>
        </authorList>
    </citation>
    <scope>NUCLEOTIDE SEQUENCE</scope>
    <source>
        <strain evidence="9">ChiHjej9B8-13557</strain>
    </source>
</reference>
<evidence type="ECO:0000256" key="2">
    <source>
        <dbReference type="ARBA" id="ARBA00022670"/>
    </source>
</evidence>
<dbReference type="PROSITE" id="PS01302">
    <property type="entry name" value="UPF0758"/>
    <property type="match status" value="1"/>
</dbReference>
<dbReference type="AlphaFoldDB" id="A0A9D2S7U0"/>
<name>A0A9D2S7U0_9FIRM</name>
<keyword evidence="4" id="KW-0378">Hydrolase</keyword>
<dbReference type="PANTHER" id="PTHR30471:SF3">
    <property type="entry name" value="UPF0758 PROTEIN YEES-RELATED"/>
    <property type="match status" value="1"/>
</dbReference>
<organism evidence="9 10">
    <name type="scientific">Candidatus Faecalibacterium faecipullorum</name>
    <dbReference type="NCBI Taxonomy" id="2838578"/>
    <lineage>
        <taxon>Bacteria</taxon>
        <taxon>Bacillati</taxon>
        <taxon>Bacillota</taxon>
        <taxon>Clostridia</taxon>
        <taxon>Eubacteriales</taxon>
        <taxon>Oscillospiraceae</taxon>
        <taxon>Faecalibacterium</taxon>
    </lineage>
</organism>
<gene>
    <name evidence="9" type="primary">radC</name>
    <name evidence="9" type="ORF">H9771_05765</name>
</gene>
<evidence type="ECO:0000313" key="9">
    <source>
        <dbReference type="EMBL" id="HJB59146.1"/>
    </source>
</evidence>
<dbReference type="SUPFAM" id="SSF47781">
    <property type="entry name" value="RuvA domain 2-like"/>
    <property type="match status" value="1"/>
</dbReference>
<evidence type="ECO:0000256" key="7">
    <source>
        <dbReference type="RuleBase" id="RU003797"/>
    </source>
</evidence>
<dbReference type="Gene3D" id="3.40.140.10">
    <property type="entry name" value="Cytidine Deaminase, domain 2"/>
    <property type="match status" value="1"/>
</dbReference>